<comment type="caution">
    <text evidence="1">The sequence shown here is derived from an EMBL/GenBank/DDBJ whole genome shotgun (WGS) entry which is preliminary data.</text>
</comment>
<dbReference type="Proteomes" id="UP001206925">
    <property type="component" value="Unassembled WGS sequence"/>
</dbReference>
<dbReference type="EMBL" id="JAMZMK010008180">
    <property type="protein sequence ID" value="KAI7741522.1"/>
    <property type="molecule type" value="Genomic_DNA"/>
</dbReference>
<evidence type="ECO:0000313" key="2">
    <source>
        <dbReference type="Proteomes" id="UP001206925"/>
    </source>
</evidence>
<keyword evidence="2" id="KW-1185">Reference proteome</keyword>
<sequence>MHMTQKENFNISLLNQQTQFTSNL</sequence>
<organism evidence="1 2">
    <name type="scientific">Ambrosia artemisiifolia</name>
    <name type="common">Common ragweed</name>
    <dbReference type="NCBI Taxonomy" id="4212"/>
    <lineage>
        <taxon>Eukaryota</taxon>
        <taxon>Viridiplantae</taxon>
        <taxon>Streptophyta</taxon>
        <taxon>Embryophyta</taxon>
        <taxon>Tracheophyta</taxon>
        <taxon>Spermatophyta</taxon>
        <taxon>Magnoliopsida</taxon>
        <taxon>eudicotyledons</taxon>
        <taxon>Gunneridae</taxon>
        <taxon>Pentapetalae</taxon>
        <taxon>asterids</taxon>
        <taxon>campanulids</taxon>
        <taxon>Asterales</taxon>
        <taxon>Asteraceae</taxon>
        <taxon>Asteroideae</taxon>
        <taxon>Heliantheae alliance</taxon>
        <taxon>Heliantheae</taxon>
        <taxon>Ambrosia</taxon>
    </lineage>
</organism>
<reference evidence="1" key="1">
    <citation type="submission" date="2022-06" db="EMBL/GenBank/DDBJ databases">
        <title>Uncovering the hologenomic basis of an extraordinary plant invasion.</title>
        <authorList>
            <person name="Bieker V.C."/>
            <person name="Martin M.D."/>
            <person name="Gilbert T."/>
            <person name="Hodgins K."/>
            <person name="Battlay P."/>
            <person name="Petersen B."/>
            <person name="Wilson J."/>
        </authorList>
    </citation>
    <scope>NUCLEOTIDE SEQUENCE</scope>
    <source>
        <strain evidence="1">AA19_3_7</strain>
        <tissue evidence="1">Leaf</tissue>
    </source>
</reference>
<accession>A0AAD5GGF1</accession>
<gene>
    <name evidence="1" type="ORF">M8C21_022600</name>
</gene>
<name>A0AAD5GGF1_AMBAR</name>
<proteinExistence type="predicted"/>
<protein>
    <submittedName>
        <fullName evidence="1">Uncharacterized protein</fullName>
    </submittedName>
</protein>
<dbReference type="AlphaFoldDB" id="A0AAD5GGF1"/>
<evidence type="ECO:0000313" key="1">
    <source>
        <dbReference type="EMBL" id="KAI7741522.1"/>
    </source>
</evidence>